<dbReference type="CDD" id="cd12118">
    <property type="entry name" value="ttLC_FACS_AEE21_like"/>
    <property type="match status" value="1"/>
</dbReference>
<dbReference type="Pfam" id="PF13193">
    <property type="entry name" value="AMP-binding_C"/>
    <property type="match status" value="1"/>
</dbReference>
<feature type="domain" description="AMP-dependent synthetase/ligase" evidence="5">
    <location>
        <begin position="25"/>
        <end position="406"/>
    </location>
</feature>
<dbReference type="Gene3D" id="3.40.50.12780">
    <property type="entry name" value="N-terminal domain of ligase-like"/>
    <property type="match status" value="1"/>
</dbReference>
<evidence type="ECO:0000259" key="5">
    <source>
        <dbReference type="Pfam" id="PF00501"/>
    </source>
</evidence>
<dbReference type="SUPFAM" id="SSF56801">
    <property type="entry name" value="Acetyl-CoA synthetase-like"/>
    <property type="match status" value="1"/>
</dbReference>
<evidence type="ECO:0000256" key="4">
    <source>
        <dbReference type="ARBA" id="ARBA00023098"/>
    </source>
</evidence>
<name>A0ABW0MBT4_9BURK</name>
<dbReference type="InterPro" id="IPR000873">
    <property type="entry name" value="AMP-dep_synth/lig_dom"/>
</dbReference>
<dbReference type="InterPro" id="IPR020845">
    <property type="entry name" value="AMP-binding_CS"/>
</dbReference>
<dbReference type="PROSITE" id="PS00455">
    <property type="entry name" value="AMP_BINDING"/>
    <property type="match status" value="1"/>
</dbReference>
<gene>
    <name evidence="7" type="ORF">ACFPM8_11105</name>
</gene>
<dbReference type="Gene3D" id="3.30.300.30">
    <property type="match status" value="1"/>
</dbReference>
<accession>A0ABW0MBT4</accession>
<dbReference type="EMBL" id="JBHSMT010000014">
    <property type="protein sequence ID" value="MFC5474503.1"/>
    <property type="molecule type" value="Genomic_DNA"/>
</dbReference>
<dbReference type="PANTHER" id="PTHR43859">
    <property type="entry name" value="ACYL-ACTIVATING ENZYME"/>
    <property type="match status" value="1"/>
</dbReference>
<dbReference type="Pfam" id="PF00501">
    <property type="entry name" value="AMP-binding"/>
    <property type="match status" value="1"/>
</dbReference>
<dbReference type="RefSeq" id="WP_378997607.1">
    <property type="nucleotide sequence ID" value="NZ_JBHSMT010000014.1"/>
</dbReference>
<evidence type="ECO:0000259" key="6">
    <source>
        <dbReference type="Pfam" id="PF13193"/>
    </source>
</evidence>
<proteinExistence type="inferred from homology"/>
<reference evidence="8" key="1">
    <citation type="journal article" date="2019" name="Int. J. Syst. Evol. Microbiol.">
        <title>The Global Catalogue of Microorganisms (GCM) 10K type strain sequencing project: providing services to taxonomists for standard genome sequencing and annotation.</title>
        <authorList>
            <consortium name="The Broad Institute Genomics Platform"/>
            <consortium name="The Broad Institute Genome Sequencing Center for Infectious Disease"/>
            <person name="Wu L."/>
            <person name="Ma J."/>
        </authorList>
    </citation>
    <scope>NUCLEOTIDE SEQUENCE [LARGE SCALE GENOMIC DNA]</scope>
    <source>
        <strain evidence="8">JCM 17066</strain>
    </source>
</reference>
<evidence type="ECO:0000313" key="7">
    <source>
        <dbReference type="EMBL" id="MFC5474503.1"/>
    </source>
</evidence>
<dbReference type="Proteomes" id="UP001596045">
    <property type="component" value="Unassembled WGS sequence"/>
</dbReference>
<comment type="similarity">
    <text evidence="1">Belongs to the ATP-dependent AMP-binding enzyme family.</text>
</comment>
<sequence length="557" mass="60408">MSNFDADLSRNTANFAALTPLDFIARAAAVYGDNLAVVYGALRRNWRDTYARTRRLASALARAGVVRGDVVATLMPNTPAMIEAHFGVPMAGAVLSALNTRLDTSTMIYMLRHSQAKVLVLDAEFVAHAMEIAQACPALKLIVDAVPGTAATAQPDGWKDYEDFLDGGDPEYAWLRPTDEWEAIALNYTSGTTGQPKGVVLHHRGACLSALSIVVDWDLPRHPVYLWTLPLFHCNGWSCAWAVAARAGVNVCLRRVDANAILDLIQAERVTHYCGAPIVHAMLADTIEARHDSWRRDTAHRVHAMVAGAAPSPTLIGRLDALGFELTHAYGLTETYGPAAICAPHASWTALDAAERTAKTARQGVAYQLQLGMSVRDPETLELVPADGATIGELMFRGNLCMKGYLRNPEATQKALKDGWFHTGDLAVTMPDGYVQIKDRNKDIIISGGENISSIDVENALYQHPAVGAVAVVAMPDEKWGEVPCAFVETRPGAAVSAAELIDHCRTRLAGFKMPKAIWFSELPKTSTGKIQKNELRAIVAAMQSARPDKPRLEPAM</sequence>
<dbReference type="InterPro" id="IPR025110">
    <property type="entry name" value="AMP-bd_C"/>
</dbReference>
<dbReference type="NCBIfam" id="NF006020">
    <property type="entry name" value="PRK08162.1"/>
    <property type="match status" value="1"/>
</dbReference>
<feature type="domain" description="AMP-binding enzyme C-terminal" evidence="6">
    <location>
        <begin position="457"/>
        <end position="530"/>
    </location>
</feature>
<evidence type="ECO:0000256" key="1">
    <source>
        <dbReference type="ARBA" id="ARBA00006432"/>
    </source>
</evidence>
<keyword evidence="8" id="KW-1185">Reference proteome</keyword>
<dbReference type="InterPro" id="IPR042099">
    <property type="entry name" value="ANL_N_sf"/>
</dbReference>
<keyword evidence="2" id="KW-0436">Ligase</keyword>
<evidence type="ECO:0000313" key="8">
    <source>
        <dbReference type="Proteomes" id="UP001596045"/>
    </source>
</evidence>
<evidence type="ECO:0000256" key="2">
    <source>
        <dbReference type="ARBA" id="ARBA00022598"/>
    </source>
</evidence>
<evidence type="ECO:0000256" key="3">
    <source>
        <dbReference type="ARBA" id="ARBA00022832"/>
    </source>
</evidence>
<dbReference type="PANTHER" id="PTHR43859:SF4">
    <property type="entry name" value="BUTANOATE--COA LIGASE AAE1-RELATED"/>
    <property type="match status" value="1"/>
</dbReference>
<keyword evidence="3" id="KW-0276">Fatty acid metabolism</keyword>
<dbReference type="InterPro" id="IPR045851">
    <property type="entry name" value="AMP-bd_C_sf"/>
</dbReference>
<organism evidence="7 8">
    <name type="scientific">Paraherbaspirillum soli</name>
    <dbReference type="NCBI Taxonomy" id="631222"/>
    <lineage>
        <taxon>Bacteria</taxon>
        <taxon>Pseudomonadati</taxon>
        <taxon>Pseudomonadota</taxon>
        <taxon>Betaproteobacteria</taxon>
        <taxon>Burkholderiales</taxon>
        <taxon>Oxalobacteraceae</taxon>
        <taxon>Paraherbaspirillum</taxon>
    </lineage>
</organism>
<comment type="caution">
    <text evidence="7">The sequence shown here is derived from an EMBL/GenBank/DDBJ whole genome shotgun (WGS) entry which is preliminary data.</text>
</comment>
<protein>
    <submittedName>
        <fullName evidence="7">AMP-binding protein</fullName>
    </submittedName>
</protein>
<keyword evidence="4" id="KW-0443">Lipid metabolism</keyword>